<keyword evidence="3" id="KW-1185">Reference proteome</keyword>
<keyword evidence="1" id="KW-0472">Membrane</keyword>
<protein>
    <submittedName>
        <fullName evidence="2">Uncharacterized protein</fullName>
    </submittedName>
</protein>
<sequence>MRQTVTFGKKNAISVPVGDARQKGLRPAPLIAISMGAALVLTAGAVFLWSARQPPALGGAIQSARGLEFVMQGIEACLPEAARRFWKGTIVPPVAAQLFVAHVDAISRNNGTAEVELYFNEVVGPILASWDEPDRILFMGLLENGLVSGQTRSCVISNAKANPPD</sequence>
<dbReference type="Proteomes" id="UP000825799">
    <property type="component" value="Chromosome"/>
</dbReference>
<dbReference type="EMBL" id="CP080590">
    <property type="protein sequence ID" value="QYO76402.1"/>
    <property type="molecule type" value="Genomic_DNA"/>
</dbReference>
<evidence type="ECO:0000313" key="3">
    <source>
        <dbReference type="Proteomes" id="UP000825799"/>
    </source>
</evidence>
<gene>
    <name evidence="2" type="ORF">K1X15_17660</name>
</gene>
<feature type="transmembrane region" description="Helical" evidence="1">
    <location>
        <begin position="30"/>
        <end position="49"/>
    </location>
</feature>
<evidence type="ECO:0000256" key="1">
    <source>
        <dbReference type="SAM" id="Phobius"/>
    </source>
</evidence>
<organism evidence="2 3">
    <name type="scientific">Devosia salina</name>
    <dbReference type="NCBI Taxonomy" id="2860336"/>
    <lineage>
        <taxon>Bacteria</taxon>
        <taxon>Pseudomonadati</taxon>
        <taxon>Pseudomonadota</taxon>
        <taxon>Alphaproteobacteria</taxon>
        <taxon>Hyphomicrobiales</taxon>
        <taxon>Devosiaceae</taxon>
        <taxon>Devosia</taxon>
    </lineage>
</organism>
<accession>A0ABX8WI96</accession>
<dbReference type="RefSeq" id="WP_220304891.1">
    <property type="nucleotide sequence ID" value="NZ_CP080590.1"/>
</dbReference>
<keyword evidence="1" id="KW-0812">Transmembrane</keyword>
<name>A0ABX8WI96_9HYPH</name>
<reference evidence="2 3" key="1">
    <citation type="submission" date="2021-08" db="EMBL/GenBank/DDBJ databases">
        <title>Devosia salina sp. nov., isolated from the South China Sea sediment.</title>
        <authorList>
            <person name="Zhou Z."/>
        </authorList>
    </citation>
    <scope>NUCLEOTIDE SEQUENCE [LARGE SCALE GENOMIC DNA]</scope>
    <source>
        <strain evidence="2 3">SCS-3</strain>
    </source>
</reference>
<keyword evidence="1" id="KW-1133">Transmembrane helix</keyword>
<evidence type="ECO:0000313" key="2">
    <source>
        <dbReference type="EMBL" id="QYO76402.1"/>
    </source>
</evidence>
<proteinExistence type="predicted"/>